<evidence type="ECO:0000256" key="13">
    <source>
        <dbReference type="RuleBase" id="RU361187"/>
    </source>
</evidence>
<evidence type="ECO:0000256" key="9">
    <source>
        <dbReference type="ARBA" id="ARBA00023295"/>
    </source>
</evidence>
<dbReference type="EMBL" id="CP061336">
    <property type="protein sequence ID" value="QNU68854.1"/>
    <property type="molecule type" value="Genomic_DNA"/>
</dbReference>
<evidence type="ECO:0000256" key="10">
    <source>
        <dbReference type="ARBA" id="ARBA00023326"/>
    </source>
</evidence>
<evidence type="ECO:0000256" key="12">
    <source>
        <dbReference type="PIRSR" id="PIRSR606710-2"/>
    </source>
</evidence>
<dbReference type="Pfam" id="PF16369">
    <property type="entry name" value="GH43_C"/>
    <property type="match status" value="1"/>
</dbReference>
<comment type="pathway">
    <text evidence="2">Glycan metabolism; L-arabinan degradation.</text>
</comment>
<feature type="active site" description="Proton acceptor" evidence="11">
    <location>
        <position position="106"/>
    </location>
</feature>
<dbReference type="KEGG" id="rher:EHE19_011910"/>
<sequence>MNFSLEADASSASAPESYNTIKYGDVDGDGQINSIDFAHIKKYLLGYSTLTDEALKAADVNGDDVVDSIDYAIHKQFLLGIISEFPADKLPPPPVIPTFKDVTVHDPSVIKTNGTYYVIGSHLASAKTNDLMQWQQISSSVSNSNPLIPNVFTELKQSFDWAQTQTMWAGDIIQLQDGKYYMYYCLCKGDSPRSTLGLAVSNSVTGPYKDVGILLKSGMWNQPGEGGTIYDATKDPNTVDPHTFFDKNGNLWMVYGSYSGGIFILKMDPKTGKPYSGQGYGKKLLGGNHSRIEAPYILYSPQSDYYYLFLSFGGLDSTGGYNIRVARSKNPDGPYVDAAGKNMIDCRGAVGTTFDDKSIEPFGLKLMGNFKFAESGVGYVSPGHNSAYYDEETNKYYLIFHTRFPGQGEMHQVRVHQMFINEDGWPVVAPHRYGGETITKYSAEEVSGEYAYINHGKDISANIKNSVKITLNRDGTISGSVNGKWQLSGKNDIILTVNGVNYAGVVLKQWDSGLNKFVITFSAIAKNDNASIWGSKIN</sequence>
<dbReference type="EC" id="3.2.1.4" evidence="4"/>
<dbReference type="InterPro" id="IPR023296">
    <property type="entry name" value="Glyco_hydro_beta-prop_sf"/>
</dbReference>
<evidence type="ECO:0000259" key="14">
    <source>
        <dbReference type="PROSITE" id="PS51766"/>
    </source>
</evidence>
<dbReference type="Gene3D" id="2.115.10.20">
    <property type="entry name" value="Glycosyl hydrolase domain, family 43"/>
    <property type="match status" value="1"/>
</dbReference>
<dbReference type="PANTHER" id="PTHR43301">
    <property type="entry name" value="ARABINAN ENDO-1,5-ALPHA-L-ARABINOSIDASE"/>
    <property type="match status" value="1"/>
</dbReference>
<evidence type="ECO:0000256" key="8">
    <source>
        <dbReference type="ARBA" id="ARBA00023277"/>
    </source>
</evidence>
<comment type="catalytic activity">
    <reaction evidence="1">
        <text>Endohydrolysis of (1-&gt;4)-beta-D-glucosidic linkages in cellulose, lichenin and cereal beta-D-glucans.</text>
        <dbReference type="EC" id="3.2.1.4"/>
    </reaction>
</comment>
<dbReference type="Gene3D" id="2.40.128.10">
    <property type="match status" value="1"/>
</dbReference>
<gene>
    <name evidence="15" type="ORF">EHE19_011910</name>
</gene>
<dbReference type="Proteomes" id="UP000306409">
    <property type="component" value="Chromosome"/>
</dbReference>
<evidence type="ECO:0000256" key="3">
    <source>
        <dbReference type="ARBA" id="ARBA00009865"/>
    </source>
</evidence>
<dbReference type="SUPFAM" id="SSF75005">
    <property type="entry name" value="Arabinanase/levansucrase/invertase"/>
    <property type="match status" value="1"/>
</dbReference>
<keyword evidence="10" id="KW-0624">Polysaccharide degradation</keyword>
<evidence type="ECO:0000256" key="1">
    <source>
        <dbReference type="ARBA" id="ARBA00000966"/>
    </source>
</evidence>
<feature type="active site" description="Proton donor" evidence="11">
    <location>
        <position position="293"/>
    </location>
</feature>
<dbReference type="PANTHER" id="PTHR43301:SF3">
    <property type="entry name" value="ARABINAN ENDO-1,5-ALPHA-L-ARABINOSIDASE A-RELATED"/>
    <property type="match status" value="1"/>
</dbReference>
<feature type="domain" description="Dockerin" evidence="14">
    <location>
        <begin position="19"/>
        <end position="87"/>
    </location>
</feature>
<reference evidence="15 16" key="1">
    <citation type="submission" date="2020-09" db="EMBL/GenBank/DDBJ databases">
        <title>Characterization and genome sequencing of Ruminiclostridium sp. nov. MA18.</title>
        <authorList>
            <person name="Rettenmaier R."/>
            <person name="Kowollik M.-L."/>
            <person name="Liebl W."/>
            <person name="Zverlov V."/>
        </authorList>
    </citation>
    <scope>NUCLEOTIDE SEQUENCE [LARGE SCALE GENOMIC DNA]</scope>
    <source>
        <strain evidence="15 16">MA18</strain>
    </source>
</reference>
<dbReference type="InterPro" id="IPR050727">
    <property type="entry name" value="GH43_arabinanases"/>
</dbReference>
<dbReference type="PROSITE" id="PS51766">
    <property type="entry name" value="DOCKERIN"/>
    <property type="match status" value="1"/>
</dbReference>
<dbReference type="GO" id="GO:0008810">
    <property type="term" value="F:cellulase activity"/>
    <property type="evidence" value="ECO:0007669"/>
    <property type="project" value="UniProtKB-EC"/>
</dbReference>
<feature type="site" description="Important for catalytic activity, responsible for pKa modulation of the active site Glu and correct orientation of both the proton donor and substrate" evidence="12">
    <location>
        <position position="240"/>
    </location>
</feature>
<dbReference type="CDD" id="cd18832">
    <property type="entry name" value="GH43_GsAbnA-like"/>
    <property type="match status" value="1"/>
</dbReference>
<protein>
    <recommendedName>
        <fullName evidence="4">cellulase</fullName>
        <ecNumber evidence="4">3.2.1.4</ecNumber>
    </recommendedName>
</protein>
<dbReference type="InterPro" id="IPR016134">
    <property type="entry name" value="Dockerin_dom"/>
</dbReference>
<dbReference type="SUPFAM" id="SSF63446">
    <property type="entry name" value="Type I dockerin domain"/>
    <property type="match status" value="1"/>
</dbReference>
<dbReference type="Gene3D" id="1.10.1330.10">
    <property type="entry name" value="Dockerin domain"/>
    <property type="match status" value="1"/>
</dbReference>
<evidence type="ECO:0000256" key="11">
    <source>
        <dbReference type="PIRSR" id="PIRSR606710-1"/>
    </source>
</evidence>
<keyword evidence="9 13" id="KW-0326">Glycosidase</keyword>
<evidence type="ECO:0000256" key="4">
    <source>
        <dbReference type="ARBA" id="ARBA00012601"/>
    </source>
</evidence>
<dbReference type="GO" id="GO:0030245">
    <property type="term" value="P:cellulose catabolic process"/>
    <property type="evidence" value="ECO:0007669"/>
    <property type="project" value="UniProtKB-KW"/>
</dbReference>
<keyword evidence="6 13" id="KW-0378">Hydrolase</keyword>
<evidence type="ECO:0000313" key="16">
    <source>
        <dbReference type="Proteomes" id="UP000306409"/>
    </source>
</evidence>
<dbReference type="AlphaFoldDB" id="A0A7H1VTZ2"/>
<dbReference type="InterPro" id="IPR018247">
    <property type="entry name" value="EF_Hand_1_Ca_BS"/>
</dbReference>
<dbReference type="CDD" id="cd14256">
    <property type="entry name" value="Dockerin_I"/>
    <property type="match status" value="1"/>
</dbReference>
<evidence type="ECO:0000256" key="6">
    <source>
        <dbReference type="ARBA" id="ARBA00022801"/>
    </source>
</evidence>
<dbReference type="Pfam" id="PF04616">
    <property type="entry name" value="Glyco_hydro_43"/>
    <property type="match status" value="1"/>
</dbReference>
<dbReference type="InterPro" id="IPR032291">
    <property type="entry name" value="Abn2_C"/>
</dbReference>
<proteinExistence type="inferred from homology"/>
<evidence type="ECO:0000256" key="7">
    <source>
        <dbReference type="ARBA" id="ARBA00023001"/>
    </source>
</evidence>
<accession>A0A7H1VTZ2</accession>
<comment type="similarity">
    <text evidence="3 13">Belongs to the glycosyl hydrolase 43 family.</text>
</comment>
<evidence type="ECO:0000313" key="15">
    <source>
        <dbReference type="EMBL" id="QNU68854.1"/>
    </source>
</evidence>
<evidence type="ECO:0000256" key="5">
    <source>
        <dbReference type="ARBA" id="ARBA00022729"/>
    </source>
</evidence>
<organism evidence="15 16">
    <name type="scientific">Ruminiclostridium herbifermentans</name>
    <dbReference type="NCBI Taxonomy" id="2488810"/>
    <lineage>
        <taxon>Bacteria</taxon>
        <taxon>Bacillati</taxon>
        <taxon>Bacillota</taxon>
        <taxon>Clostridia</taxon>
        <taxon>Eubacteriales</taxon>
        <taxon>Oscillospiraceae</taxon>
        <taxon>Ruminiclostridium</taxon>
    </lineage>
</organism>
<dbReference type="InterPro" id="IPR036439">
    <property type="entry name" value="Dockerin_dom_sf"/>
</dbReference>
<dbReference type="Pfam" id="PF00404">
    <property type="entry name" value="Dockerin_1"/>
    <property type="match status" value="1"/>
</dbReference>
<dbReference type="InterPro" id="IPR002105">
    <property type="entry name" value="Dockerin_1_rpt"/>
</dbReference>
<keyword evidence="7" id="KW-0136">Cellulose degradation</keyword>
<dbReference type="PROSITE" id="PS00018">
    <property type="entry name" value="EF_HAND_1"/>
    <property type="match status" value="1"/>
</dbReference>
<keyword evidence="8" id="KW-0119">Carbohydrate metabolism</keyword>
<name>A0A7H1VTZ2_9FIRM</name>
<keyword evidence="5" id="KW-0732">Signal</keyword>
<keyword evidence="16" id="KW-1185">Reference proteome</keyword>
<evidence type="ECO:0000256" key="2">
    <source>
        <dbReference type="ARBA" id="ARBA00004834"/>
    </source>
</evidence>
<dbReference type="InterPro" id="IPR006710">
    <property type="entry name" value="Glyco_hydro_43"/>
</dbReference>